<protein>
    <submittedName>
        <fullName evidence="2">Uncharacterized protein</fullName>
    </submittedName>
</protein>
<sequence>MRTKVYFEYVVNKHAADNYICFDKEQIELYDYDNNTYKKYNYSEIDRINISICSRAFSNTIRNNEIERVEFFSTGLVTRFFIDIDIKINNSLYQYESMSLENMKEISNILSLKENVDDKLNLLSLFQKETSIEEINKQLLVNIKKWEKEFHIDNPRSIEVQNQVESLQKNMVKNNNFYGPLKRISMKRMIISYTLLALAILLYFIFK</sequence>
<organism evidence="2 3">
    <name type="scientific">Faecalibacillus intestinalis</name>
    <dbReference type="NCBI Taxonomy" id="1982626"/>
    <lineage>
        <taxon>Bacteria</taxon>
        <taxon>Bacillati</taxon>
        <taxon>Bacillota</taxon>
        <taxon>Erysipelotrichia</taxon>
        <taxon>Erysipelotrichales</taxon>
        <taxon>Coprobacillaceae</taxon>
        <taxon>Faecalibacillus</taxon>
    </lineage>
</organism>
<proteinExistence type="predicted"/>
<keyword evidence="1" id="KW-1133">Transmembrane helix</keyword>
<evidence type="ECO:0000256" key="1">
    <source>
        <dbReference type="SAM" id="Phobius"/>
    </source>
</evidence>
<keyword evidence="1" id="KW-0812">Transmembrane</keyword>
<keyword evidence="1" id="KW-0472">Membrane</keyword>
<evidence type="ECO:0000313" key="3">
    <source>
        <dbReference type="Proteomes" id="UP001204814"/>
    </source>
</evidence>
<name>A0AAP2UHE4_9FIRM</name>
<gene>
    <name evidence="2" type="ORF">NE542_03290</name>
</gene>
<dbReference type="RefSeq" id="WP_118473676.1">
    <property type="nucleotide sequence ID" value="NZ_JAJDKX010000007.1"/>
</dbReference>
<feature type="transmembrane region" description="Helical" evidence="1">
    <location>
        <begin position="190"/>
        <end position="206"/>
    </location>
</feature>
<reference evidence="2" key="1">
    <citation type="submission" date="2022-06" db="EMBL/GenBank/DDBJ databases">
        <title>Isolation of gut microbiota from human fecal samples.</title>
        <authorList>
            <person name="Pamer E.G."/>
            <person name="Barat B."/>
            <person name="Waligurski E."/>
            <person name="Medina S."/>
            <person name="Paddock L."/>
            <person name="Mostad J."/>
        </authorList>
    </citation>
    <scope>NUCLEOTIDE SEQUENCE</scope>
    <source>
        <strain evidence="2">DFI.6.24</strain>
    </source>
</reference>
<dbReference type="AlphaFoldDB" id="A0AAP2UHE4"/>
<comment type="caution">
    <text evidence="2">The sequence shown here is derived from an EMBL/GenBank/DDBJ whole genome shotgun (WGS) entry which is preliminary data.</text>
</comment>
<dbReference type="EMBL" id="JANGBO010000001">
    <property type="protein sequence ID" value="MCQ5060861.1"/>
    <property type="molecule type" value="Genomic_DNA"/>
</dbReference>
<accession>A0AAP2UHE4</accession>
<dbReference type="Proteomes" id="UP001204814">
    <property type="component" value="Unassembled WGS sequence"/>
</dbReference>
<evidence type="ECO:0000313" key="2">
    <source>
        <dbReference type="EMBL" id="MCQ5060861.1"/>
    </source>
</evidence>